<evidence type="ECO:0000313" key="3">
    <source>
        <dbReference type="Proteomes" id="UP000216913"/>
    </source>
</evidence>
<dbReference type="Proteomes" id="UP000216913">
    <property type="component" value="Unassembled WGS sequence"/>
</dbReference>
<dbReference type="AlphaFoldDB" id="A0A261TWE6"/>
<feature type="region of interest" description="Disordered" evidence="1">
    <location>
        <begin position="43"/>
        <end position="71"/>
    </location>
</feature>
<feature type="compositionally biased region" description="Basic residues" evidence="1">
    <location>
        <begin position="61"/>
        <end position="71"/>
    </location>
</feature>
<accession>A0A261TWE6</accession>
<dbReference type="EMBL" id="NEVP01000004">
    <property type="protein sequence ID" value="OZI53482.1"/>
    <property type="molecule type" value="Genomic_DNA"/>
</dbReference>
<evidence type="ECO:0000256" key="1">
    <source>
        <dbReference type="SAM" id="MobiDB-lite"/>
    </source>
</evidence>
<comment type="caution">
    <text evidence="2">The sequence shown here is derived from an EMBL/GenBank/DDBJ whole genome shotgun (WGS) entry which is preliminary data.</text>
</comment>
<gene>
    <name evidence="2" type="ORF">CAL25_05735</name>
</gene>
<keyword evidence="3" id="KW-1185">Reference proteome</keyword>
<organism evidence="2 3">
    <name type="scientific">Bordetella genomosp. 5</name>
    <dbReference type="NCBI Taxonomy" id="1395608"/>
    <lineage>
        <taxon>Bacteria</taxon>
        <taxon>Pseudomonadati</taxon>
        <taxon>Pseudomonadota</taxon>
        <taxon>Betaproteobacteria</taxon>
        <taxon>Burkholderiales</taxon>
        <taxon>Alcaligenaceae</taxon>
        <taxon>Bordetella</taxon>
    </lineage>
</organism>
<evidence type="ECO:0000313" key="2">
    <source>
        <dbReference type="EMBL" id="OZI53482.1"/>
    </source>
</evidence>
<dbReference type="RefSeq" id="WP_094798989.1">
    <property type="nucleotide sequence ID" value="NZ_NEVP01000004.1"/>
</dbReference>
<reference evidence="2 3" key="1">
    <citation type="submission" date="2017-05" db="EMBL/GenBank/DDBJ databases">
        <title>Complete and WGS of Bordetella genogroups.</title>
        <authorList>
            <person name="Spilker T."/>
            <person name="LiPuma J."/>
        </authorList>
    </citation>
    <scope>NUCLEOTIDE SEQUENCE [LARGE SCALE GENOMIC DNA]</scope>
    <source>
        <strain evidence="2 3">AU10456</strain>
    </source>
</reference>
<proteinExistence type="predicted"/>
<name>A0A261TWE6_9BORD</name>
<sequence>MSIQALGRWASAICLVVVVSGCSGTSNRLLSECTWNRSSCMHEGSYEPGEEAYAEEEARRLNKQQTRRIGR</sequence>
<protein>
    <submittedName>
        <fullName evidence="2">Uncharacterized protein</fullName>
    </submittedName>
</protein>